<dbReference type="Gene3D" id="3.30.420.40">
    <property type="match status" value="2"/>
</dbReference>
<dbReference type="RefSeq" id="WP_283712392.1">
    <property type="nucleotide sequence ID" value="NZ_JASJEW010000001.1"/>
</dbReference>
<keyword evidence="3 6" id="KW-0547">Nucleotide-binding</keyword>
<dbReference type="PROSITE" id="PS01075">
    <property type="entry name" value="ACETATE_KINASE_1"/>
    <property type="match status" value="1"/>
</dbReference>
<dbReference type="EMBL" id="JASJEX010000001">
    <property type="protein sequence ID" value="MDJ1128752.1"/>
    <property type="molecule type" value="Genomic_DNA"/>
</dbReference>
<feature type="binding site" evidence="6">
    <location>
        <position position="376"/>
    </location>
    <ligand>
        <name>Mg(2+)</name>
        <dbReference type="ChEBI" id="CHEBI:18420"/>
    </ligand>
</feature>
<evidence type="ECO:0000256" key="5">
    <source>
        <dbReference type="ARBA" id="ARBA00022840"/>
    </source>
</evidence>
<dbReference type="InterPro" id="IPR043129">
    <property type="entry name" value="ATPase_NBD"/>
</dbReference>
<comment type="cofactor">
    <cofactor evidence="6">
        <name>Mg(2+)</name>
        <dbReference type="ChEBI" id="CHEBI:18420"/>
    </cofactor>
    <cofactor evidence="6">
        <name>Mn(2+)</name>
        <dbReference type="ChEBI" id="CHEBI:29035"/>
    </cofactor>
    <text evidence="6">Mg(2+). Can also accept Mn(2+).</text>
</comment>
<feature type="binding site" evidence="6">
    <location>
        <position position="14"/>
    </location>
    <ligand>
        <name>ATP</name>
        <dbReference type="ChEBI" id="CHEBI:30616"/>
    </ligand>
</feature>
<name>A0ABT6ZI69_9ACTN</name>
<evidence type="ECO:0000256" key="7">
    <source>
        <dbReference type="RuleBase" id="RU003835"/>
    </source>
</evidence>
<comment type="function">
    <text evidence="6">Catalyzes the formation of acetyl phosphate from acetate and ATP. Can also catalyze the reverse reaction.</text>
</comment>
<feature type="binding site" evidence="6">
    <location>
        <position position="84"/>
    </location>
    <ligand>
        <name>substrate</name>
    </ligand>
</feature>
<comment type="catalytic activity">
    <reaction evidence="6">
        <text>acetate + ATP = acetyl phosphate + ADP</text>
        <dbReference type="Rhea" id="RHEA:11352"/>
        <dbReference type="ChEBI" id="CHEBI:22191"/>
        <dbReference type="ChEBI" id="CHEBI:30089"/>
        <dbReference type="ChEBI" id="CHEBI:30616"/>
        <dbReference type="ChEBI" id="CHEBI:456216"/>
        <dbReference type="EC" id="2.7.2.1"/>
    </reaction>
</comment>
<accession>A0ABT6ZI69</accession>
<dbReference type="SUPFAM" id="SSF53067">
    <property type="entry name" value="Actin-like ATPase domain"/>
    <property type="match status" value="2"/>
</dbReference>
<feature type="binding site" evidence="6">
    <location>
        <begin position="274"/>
        <end position="276"/>
    </location>
    <ligand>
        <name>ATP</name>
        <dbReference type="ChEBI" id="CHEBI:30616"/>
    </ligand>
</feature>
<dbReference type="PIRSF" id="PIRSF000722">
    <property type="entry name" value="Acetate_prop_kin"/>
    <property type="match status" value="1"/>
</dbReference>
<dbReference type="PANTHER" id="PTHR21060:SF15">
    <property type="entry name" value="ACETATE KINASE-RELATED"/>
    <property type="match status" value="1"/>
</dbReference>
<comment type="subunit">
    <text evidence="6">Homodimer.</text>
</comment>
<evidence type="ECO:0000313" key="9">
    <source>
        <dbReference type="Proteomes" id="UP001431693"/>
    </source>
</evidence>
<dbReference type="Proteomes" id="UP001431693">
    <property type="component" value="Unassembled WGS sequence"/>
</dbReference>
<evidence type="ECO:0000256" key="1">
    <source>
        <dbReference type="ARBA" id="ARBA00008748"/>
    </source>
</evidence>
<keyword evidence="4 6" id="KW-0418">Kinase</keyword>
<dbReference type="NCBIfam" id="TIGR00016">
    <property type="entry name" value="ackA"/>
    <property type="match status" value="1"/>
</dbReference>
<keyword evidence="6" id="KW-0460">Magnesium</keyword>
<proteinExistence type="inferred from homology"/>
<keyword evidence="5 6" id="KW-0067">ATP-binding</keyword>
<comment type="subcellular location">
    <subcellularLocation>
        <location evidence="6">Cytoplasm</location>
    </subcellularLocation>
</comment>
<feature type="site" description="Transition state stabilizer" evidence="6">
    <location>
        <position position="173"/>
    </location>
</feature>
<feature type="active site" description="Proton donor/acceptor" evidence="6">
    <location>
        <position position="141"/>
    </location>
</feature>
<dbReference type="CDD" id="cd24010">
    <property type="entry name" value="ASKHA_NBD_AcK_PK"/>
    <property type="match status" value="1"/>
</dbReference>
<dbReference type="GO" id="GO:0008776">
    <property type="term" value="F:acetate kinase activity"/>
    <property type="evidence" value="ECO:0007669"/>
    <property type="project" value="UniProtKB-EC"/>
</dbReference>
<comment type="caution">
    <text evidence="8">The sequence shown here is derived from an EMBL/GenBank/DDBJ whole genome shotgun (WGS) entry which is preliminary data.</text>
</comment>
<dbReference type="PRINTS" id="PR00471">
    <property type="entry name" value="ACETATEKNASE"/>
</dbReference>
<dbReference type="HAMAP" id="MF_00020">
    <property type="entry name" value="Acetate_kinase"/>
    <property type="match status" value="1"/>
</dbReference>
<gene>
    <name evidence="6" type="primary">ackA</name>
    <name evidence="8" type="ORF">QJ043_01440</name>
</gene>
<feature type="binding site" evidence="6">
    <location>
        <begin position="322"/>
        <end position="326"/>
    </location>
    <ligand>
        <name>ATP</name>
        <dbReference type="ChEBI" id="CHEBI:30616"/>
    </ligand>
</feature>
<keyword evidence="2 6" id="KW-0808">Transferase</keyword>
<dbReference type="EC" id="2.7.2.1" evidence="6"/>
<dbReference type="PROSITE" id="PS01076">
    <property type="entry name" value="ACETATE_KINASE_2"/>
    <property type="match status" value="1"/>
</dbReference>
<keyword evidence="6" id="KW-0963">Cytoplasm</keyword>
<feature type="binding site" evidence="6">
    <location>
        <position position="7"/>
    </location>
    <ligand>
        <name>Mg(2+)</name>
        <dbReference type="ChEBI" id="CHEBI:18420"/>
    </ligand>
</feature>
<evidence type="ECO:0000256" key="6">
    <source>
        <dbReference type="HAMAP-Rule" id="MF_00020"/>
    </source>
</evidence>
<reference evidence="8" key="1">
    <citation type="submission" date="2023-05" db="EMBL/GenBank/DDBJ databases">
        <title>[olsenella] sp. nov., isolated from a pig farm feces dump.</title>
        <authorList>
            <person name="Chang Y.-H."/>
        </authorList>
    </citation>
    <scope>NUCLEOTIDE SEQUENCE</scope>
    <source>
        <strain evidence="8">YH-ols2217</strain>
    </source>
</reference>
<feature type="binding site" evidence="6">
    <location>
        <begin position="199"/>
        <end position="203"/>
    </location>
    <ligand>
        <name>ATP</name>
        <dbReference type="ChEBI" id="CHEBI:30616"/>
    </ligand>
</feature>
<dbReference type="InterPro" id="IPR023865">
    <property type="entry name" value="Aliphatic_acid_kinase_CS"/>
</dbReference>
<organism evidence="8 9">
    <name type="scientific">Kribbibacterium absianum</name>
    <dbReference type="NCBI Taxonomy" id="3044210"/>
    <lineage>
        <taxon>Bacteria</taxon>
        <taxon>Bacillati</taxon>
        <taxon>Actinomycetota</taxon>
        <taxon>Coriobacteriia</taxon>
        <taxon>Coriobacteriales</taxon>
        <taxon>Kribbibacteriaceae</taxon>
        <taxon>Kribbibacterium</taxon>
    </lineage>
</organism>
<evidence type="ECO:0000256" key="2">
    <source>
        <dbReference type="ARBA" id="ARBA00022679"/>
    </source>
</evidence>
<evidence type="ECO:0000256" key="3">
    <source>
        <dbReference type="ARBA" id="ARBA00022741"/>
    </source>
</evidence>
<comment type="similarity">
    <text evidence="1 6 7">Belongs to the acetokinase family.</text>
</comment>
<comment type="pathway">
    <text evidence="6">Metabolic intermediate biosynthesis; acetyl-CoA biosynthesis; acetyl-CoA from acetate: step 1/2.</text>
</comment>
<feature type="site" description="Transition state stabilizer" evidence="6">
    <location>
        <position position="232"/>
    </location>
</feature>
<keyword evidence="9" id="KW-1185">Reference proteome</keyword>
<protein>
    <recommendedName>
        <fullName evidence="6">Acetate kinase</fullName>
        <ecNumber evidence="6">2.7.2.1</ecNumber>
    </recommendedName>
    <alternativeName>
        <fullName evidence="6">Acetokinase</fullName>
    </alternativeName>
</protein>
<dbReference type="InterPro" id="IPR004372">
    <property type="entry name" value="Ac/propionate_kinase"/>
</dbReference>
<dbReference type="InterPro" id="IPR000890">
    <property type="entry name" value="Aliphatic_acid_kin_short-chain"/>
</dbReference>
<keyword evidence="6" id="KW-0479">Metal-binding</keyword>
<dbReference type="PANTHER" id="PTHR21060">
    <property type="entry name" value="ACETATE KINASE"/>
    <property type="match status" value="1"/>
</dbReference>
<dbReference type="Pfam" id="PF00871">
    <property type="entry name" value="Acetate_kinase"/>
    <property type="match status" value="1"/>
</dbReference>
<evidence type="ECO:0000256" key="4">
    <source>
        <dbReference type="ARBA" id="ARBA00022777"/>
    </source>
</evidence>
<sequence length="391" mass="42666">MNVLVINAGSSSLKYQLLNTEAGQVYAKGNAERIGIDDSFIGHQEGDGEKEKLVVELPDHRTAIKHIFEILEKVDVPVDGIGHRVVQGGWYFPESAVVTDETLAEVREVAPLAPLHNYAEADVIEICRDLYPDLGNVIVPDTAFHYNMPEHAWRYALPRDVADGLHIRKYGAHGTSHRYIWKAASEFTNGACHKLVSCHLGSGASLCAIDGGKSMDTTMGLTPLDGLIMGTRTGTVDPATVFYLQRVGGYTVDEVDTMMNKQSGLLALSGVSSDSRDIEEAAEAGDKNCQMAMDMFCYRCAQLILEMAQSMEGWDTMAFSAGIGENSDVIRAGVCEKLAWMGVKIDPELNKVRSGDVRRISTPDSKIDVLVVPTNEELMIALDVEDLLGDK</sequence>
<evidence type="ECO:0000313" key="8">
    <source>
        <dbReference type="EMBL" id="MDJ1128752.1"/>
    </source>
</evidence>